<dbReference type="InterPro" id="IPR043129">
    <property type="entry name" value="ATPase_NBD"/>
</dbReference>
<evidence type="ECO:0000256" key="4">
    <source>
        <dbReference type="ARBA" id="ARBA00022840"/>
    </source>
</evidence>
<keyword evidence="2" id="KW-0547">Nucleotide-binding</keyword>
<dbReference type="CDD" id="cd07771">
    <property type="entry name" value="ASKHA_NBD_FGGY_RhaB-like"/>
    <property type="match status" value="1"/>
</dbReference>
<accession>A0A7J2U4X7</accession>
<dbReference type="GO" id="GO:0008993">
    <property type="term" value="F:rhamnulokinase activity"/>
    <property type="evidence" value="ECO:0007669"/>
    <property type="project" value="InterPro"/>
</dbReference>
<dbReference type="Pfam" id="PF02782">
    <property type="entry name" value="FGGY_C"/>
    <property type="match status" value="1"/>
</dbReference>
<dbReference type="InterPro" id="IPR050406">
    <property type="entry name" value="FGGY_Carb_Kinase"/>
</dbReference>
<evidence type="ECO:0000259" key="6">
    <source>
        <dbReference type="Pfam" id="PF00370"/>
    </source>
</evidence>
<dbReference type="GO" id="GO:0005524">
    <property type="term" value="F:ATP binding"/>
    <property type="evidence" value="ECO:0007669"/>
    <property type="project" value="UniProtKB-KW"/>
</dbReference>
<dbReference type="InterPro" id="IPR018485">
    <property type="entry name" value="FGGY_C"/>
</dbReference>
<keyword evidence="4" id="KW-0067">ATP-binding</keyword>
<evidence type="ECO:0000313" key="8">
    <source>
        <dbReference type="EMBL" id="HEM67629.1"/>
    </source>
</evidence>
<evidence type="ECO:0000259" key="7">
    <source>
        <dbReference type="Pfam" id="PF02782"/>
    </source>
</evidence>
<keyword evidence="3 8" id="KW-0418">Kinase</keyword>
<dbReference type="InterPro" id="IPR000577">
    <property type="entry name" value="Carb_kinase_FGGY"/>
</dbReference>
<dbReference type="PIRSF" id="PIRSF000538">
    <property type="entry name" value="GlpK"/>
    <property type="match status" value="1"/>
</dbReference>
<evidence type="ECO:0000256" key="5">
    <source>
        <dbReference type="ARBA" id="ARBA00023308"/>
    </source>
</evidence>
<dbReference type="InterPro" id="IPR018484">
    <property type="entry name" value="FGGY_N"/>
</dbReference>
<evidence type="ECO:0000256" key="2">
    <source>
        <dbReference type="ARBA" id="ARBA00022741"/>
    </source>
</evidence>
<dbReference type="SUPFAM" id="SSF53067">
    <property type="entry name" value="Actin-like ATPase domain"/>
    <property type="match status" value="2"/>
</dbReference>
<organism evidence="8">
    <name type="scientific">Ignisphaera aggregans</name>
    <dbReference type="NCBI Taxonomy" id="334771"/>
    <lineage>
        <taxon>Archaea</taxon>
        <taxon>Thermoproteota</taxon>
        <taxon>Thermoprotei</taxon>
        <taxon>Desulfurococcales</taxon>
        <taxon>Desulfurococcaceae</taxon>
        <taxon>Ignisphaera</taxon>
    </lineage>
</organism>
<name>A0A7J2U4X7_9CREN</name>
<protein>
    <submittedName>
        <fullName evidence="8">Rhamnulokinase</fullName>
    </submittedName>
</protein>
<feature type="domain" description="Carbohydrate kinase FGGY N-terminal" evidence="6">
    <location>
        <begin position="9"/>
        <end position="253"/>
    </location>
</feature>
<dbReference type="GO" id="GO:0019301">
    <property type="term" value="P:rhamnose catabolic process"/>
    <property type="evidence" value="ECO:0007669"/>
    <property type="project" value="InterPro"/>
</dbReference>
<keyword evidence="5" id="KW-0684">Rhamnose metabolism</keyword>
<dbReference type="Pfam" id="PF00370">
    <property type="entry name" value="FGGY_N"/>
    <property type="match status" value="1"/>
</dbReference>
<sequence length="508" mass="57526">MNRNDDLLILAFDLGASSGRAIIGKVDLDAKKVVMEEVYRFSNGPVRVKGHLYWDVLRIWSEVKEGILQAYRRYGDNIASIGVDTWGVDFALLDNRGELAGLPYCYRDPRRSQAMRELLSVVPPEKIYMRTGIQFMPINPLYQLYALVKDKSSLLNSSRTFLMIPDLFNYWLSGTIASEYTDASTTQFLDPWTKKWAFDLLEEIGFSTNIFPNIIEPGTDIGVIDPELAEEIGVSRKIRVVAPATHDTASAVVATPIDEDSAYISCGTWSLVGVELKEPLVSKKAMEYNFTNEGGAFNTIRFLKNVQGMWFMQEIRRALAKRGQDYSYEELTDIASKARGFIGFIDPDDPRFLAPIDMVEEIMRFLEETGQEKPKNIGELVKMVLESLALKYRLVIERIEDLIGRKIKRINIVGGGSRNWLHNQLVADFTNRVVEAGPEEATSIGNILVQLVGLGYVSSLTEIRRYVRNSFEIKRYVPNYTSKHEDAYSKFLSLLEKTGGLAGWALRF</sequence>
<keyword evidence="1" id="KW-0808">Transferase</keyword>
<dbReference type="Gene3D" id="3.30.420.40">
    <property type="match status" value="2"/>
</dbReference>
<feature type="domain" description="Carbohydrate kinase FGGY C-terminal" evidence="7">
    <location>
        <begin position="262"/>
        <end position="453"/>
    </location>
</feature>
<evidence type="ECO:0000256" key="1">
    <source>
        <dbReference type="ARBA" id="ARBA00022679"/>
    </source>
</evidence>
<comment type="caution">
    <text evidence="8">The sequence shown here is derived from an EMBL/GenBank/DDBJ whole genome shotgun (WGS) entry which is preliminary data.</text>
</comment>
<evidence type="ECO:0000256" key="3">
    <source>
        <dbReference type="ARBA" id="ARBA00022777"/>
    </source>
</evidence>
<dbReference type="InterPro" id="IPR013449">
    <property type="entry name" value="Rhamnulokinase"/>
</dbReference>
<dbReference type="PANTHER" id="PTHR43095">
    <property type="entry name" value="SUGAR KINASE"/>
    <property type="match status" value="1"/>
</dbReference>
<dbReference type="AlphaFoldDB" id="A0A7J2U4X7"/>
<proteinExistence type="predicted"/>
<gene>
    <name evidence="8" type="ORF">ENO26_08750</name>
</gene>
<reference evidence="8" key="1">
    <citation type="journal article" date="2020" name="mSystems">
        <title>Genome- and Community-Level Interaction Insights into Carbon Utilization and Element Cycling Functions of Hydrothermarchaeota in Hydrothermal Sediment.</title>
        <authorList>
            <person name="Zhou Z."/>
            <person name="Liu Y."/>
            <person name="Xu W."/>
            <person name="Pan J."/>
            <person name="Luo Z.H."/>
            <person name="Li M."/>
        </authorList>
    </citation>
    <scope>NUCLEOTIDE SEQUENCE [LARGE SCALE GENOMIC DNA]</scope>
    <source>
        <strain evidence="8">SpSt-125</strain>
    </source>
</reference>
<dbReference type="EMBL" id="DSEU01000059">
    <property type="protein sequence ID" value="HEM67629.1"/>
    <property type="molecule type" value="Genomic_DNA"/>
</dbReference>